<evidence type="ECO:0000256" key="2">
    <source>
        <dbReference type="ARBA" id="ARBA00023242"/>
    </source>
</evidence>
<feature type="compositionally biased region" description="Basic residues" evidence="3">
    <location>
        <begin position="379"/>
        <end position="388"/>
    </location>
</feature>
<dbReference type="Gene3D" id="1.10.8.10">
    <property type="entry name" value="DNA helicase RuvA subunit, C-terminal domain"/>
    <property type="match status" value="1"/>
</dbReference>
<evidence type="ECO:0000259" key="4">
    <source>
        <dbReference type="PROSITE" id="PS50030"/>
    </source>
</evidence>
<dbReference type="Pfam" id="PF08585">
    <property type="entry name" value="RMI1_N_C"/>
    <property type="match status" value="1"/>
</dbReference>
<dbReference type="PANTHER" id="PTHR13681:SF24">
    <property type="entry name" value="TUDOR DOMAIN-CONTAINING PROTEIN 3"/>
    <property type="match status" value="1"/>
</dbReference>
<comment type="caution">
    <text evidence="5">The sequence shown here is derived from an EMBL/GenBank/DDBJ whole genome shotgun (WGS) entry which is preliminary data.</text>
</comment>
<feature type="region of interest" description="Disordered" evidence="3">
    <location>
        <begin position="360"/>
        <end position="455"/>
    </location>
</feature>
<dbReference type="PROSITE" id="PS50030">
    <property type="entry name" value="UBA"/>
    <property type="match status" value="1"/>
</dbReference>
<dbReference type="PANTHER" id="PTHR13681">
    <property type="entry name" value="SURVIVAL OF MOTOR NEURON-RELATED-SPLICING FACTOR 30-RELATED"/>
    <property type="match status" value="1"/>
</dbReference>
<proteinExistence type="predicted"/>
<dbReference type="InterPro" id="IPR009060">
    <property type="entry name" value="UBA-like_sf"/>
</dbReference>
<evidence type="ECO:0000313" key="5">
    <source>
        <dbReference type="EMBL" id="CAL5137646.1"/>
    </source>
</evidence>
<organism evidence="5 6">
    <name type="scientific">Calicophoron daubneyi</name>
    <name type="common">Rumen fluke</name>
    <name type="synonym">Paramphistomum daubneyi</name>
    <dbReference type="NCBI Taxonomy" id="300641"/>
    <lineage>
        <taxon>Eukaryota</taxon>
        <taxon>Metazoa</taxon>
        <taxon>Spiralia</taxon>
        <taxon>Lophotrochozoa</taxon>
        <taxon>Platyhelminthes</taxon>
        <taxon>Trematoda</taxon>
        <taxon>Digenea</taxon>
        <taxon>Plagiorchiida</taxon>
        <taxon>Pronocephalata</taxon>
        <taxon>Paramphistomoidea</taxon>
        <taxon>Paramphistomidae</taxon>
        <taxon>Calicophoron</taxon>
    </lineage>
</organism>
<dbReference type="InterPro" id="IPR015940">
    <property type="entry name" value="UBA"/>
</dbReference>
<accession>A0AAV2TLC4</accession>
<evidence type="ECO:0000256" key="1">
    <source>
        <dbReference type="ARBA" id="ARBA00004123"/>
    </source>
</evidence>
<dbReference type="AlphaFoldDB" id="A0AAV2TLC4"/>
<dbReference type="GO" id="GO:0005634">
    <property type="term" value="C:nucleus"/>
    <property type="evidence" value="ECO:0007669"/>
    <property type="project" value="UniProtKB-SubCell"/>
</dbReference>
<dbReference type="SUPFAM" id="SSF46934">
    <property type="entry name" value="UBA-like"/>
    <property type="match status" value="1"/>
</dbReference>
<dbReference type="Proteomes" id="UP001497525">
    <property type="component" value="Unassembled WGS sequence"/>
</dbReference>
<sequence>MRRVLLFSSSDNTFLASANTFTRSFQGAAEDLIKAGWSISPKKLTEYLKQTEHGSNNEVVSCLLNTDLNEFGTPWIADSRKPDTLEASGRIVQVTRVRNIAISQAEEEMDTSGSSSGGPRLLRITLTDGHTTMSSLDIDNHEKLSMNTPPGTKIQLLGTISVSLGFLILRKNQINVLGGHVENLIREWTMTKLAKGCDGRFKNGTGGAPPFVPFGSSEAVKLVQRECKFLSSLRIERNAEKAPFDSFKIATGSGEAEKENEYDASFHERRKGVIAEVRESGANSASYGVTRSNMPVSSRFLAGGSRFADLQAEKAQAHDEALAQLLSMGYPLPLASSALKIFNGDLKAATDHLLAKSMSNASFDGKRGGRAPSGPSRSRGGRRGRGRGGRFGYDPEEEDDPRFDPAAAAAAAGLPSRPSGGLTRLDDLIPSAQPQPDSSTSSSKPGTSGSKSVRLPIGCPIMAQNMAGEYEEAHLIGLINSPGADSNVNGSSDKVVLVVYSRSNNGPTEEEEELVPLSLIRTLNKERITLTMVPPAPYERAKPYSLPVGSTNNTGDVNSPDMKAYGNRYVNDLSSRGFLGARGRGFSRRGFSSGRRGRGRRPRF</sequence>
<evidence type="ECO:0000256" key="3">
    <source>
        <dbReference type="SAM" id="MobiDB-lite"/>
    </source>
</evidence>
<name>A0AAV2TLC4_CALDB</name>
<dbReference type="Gene3D" id="2.40.50.770">
    <property type="entry name" value="RecQ-mediated genome instability protein Rmi1, C-terminal domain"/>
    <property type="match status" value="1"/>
</dbReference>
<feature type="domain" description="UBA" evidence="4">
    <location>
        <begin position="316"/>
        <end position="356"/>
    </location>
</feature>
<comment type="subcellular location">
    <subcellularLocation>
        <location evidence="1">Nucleus</location>
    </subcellularLocation>
</comment>
<feature type="region of interest" description="Disordered" evidence="3">
    <location>
        <begin position="584"/>
        <end position="604"/>
    </location>
</feature>
<dbReference type="InterPro" id="IPR042470">
    <property type="entry name" value="RMI1_N_C_sf"/>
</dbReference>
<keyword evidence="2" id="KW-0539">Nucleus</keyword>
<protein>
    <recommendedName>
        <fullName evidence="4">UBA domain-containing protein</fullName>
    </recommendedName>
</protein>
<feature type="compositionally biased region" description="Basic residues" evidence="3">
    <location>
        <begin position="595"/>
        <end position="604"/>
    </location>
</feature>
<reference evidence="5" key="1">
    <citation type="submission" date="2024-06" db="EMBL/GenBank/DDBJ databases">
        <authorList>
            <person name="Liu X."/>
            <person name="Lenzi L."/>
            <person name="Haldenby T S."/>
            <person name="Uol C."/>
        </authorList>
    </citation>
    <scope>NUCLEOTIDE SEQUENCE</scope>
</reference>
<dbReference type="InterPro" id="IPR013894">
    <property type="entry name" value="RMI1_OB"/>
</dbReference>
<evidence type="ECO:0000313" key="6">
    <source>
        <dbReference type="Proteomes" id="UP001497525"/>
    </source>
</evidence>
<dbReference type="SMART" id="SM01161">
    <property type="entry name" value="DUF1767"/>
    <property type="match status" value="1"/>
</dbReference>
<dbReference type="EMBL" id="CAXLJL010000412">
    <property type="protein sequence ID" value="CAL5137646.1"/>
    <property type="molecule type" value="Genomic_DNA"/>
</dbReference>
<gene>
    <name evidence="5" type="ORF">CDAUBV1_LOCUS11930</name>
</gene>
<dbReference type="SMART" id="SM00165">
    <property type="entry name" value="UBA"/>
    <property type="match status" value="1"/>
</dbReference>
<feature type="compositionally biased region" description="Low complexity" evidence="3">
    <location>
        <begin position="430"/>
        <end position="452"/>
    </location>
</feature>